<dbReference type="InterPro" id="IPR041685">
    <property type="entry name" value="AAA_GajA/Old/RecF-like"/>
</dbReference>
<dbReference type="InterPro" id="IPR003593">
    <property type="entry name" value="AAA+_ATPase"/>
</dbReference>
<keyword evidence="2" id="KW-0547">Nucleotide-binding</keyword>
<dbReference type="GO" id="GO:0006302">
    <property type="term" value="P:double-strand break repair"/>
    <property type="evidence" value="ECO:0007669"/>
    <property type="project" value="TreeGrafter"/>
</dbReference>
<evidence type="ECO:0000313" key="3">
    <source>
        <dbReference type="Proteomes" id="UP000092382"/>
    </source>
</evidence>
<gene>
    <name evidence="2" type="ORF">AN481_14815</name>
</gene>
<dbReference type="STRING" id="1803587.GCA_001593825_02872"/>
<keyword evidence="2" id="KW-0067">ATP-binding</keyword>
<dbReference type="SUPFAM" id="SSF52540">
    <property type="entry name" value="P-loop containing nucleoside triphosphate hydrolases"/>
    <property type="match status" value="1"/>
</dbReference>
<evidence type="ECO:0000259" key="1">
    <source>
        <dbReference type="SMART" id="SM00382"/>
    </source>
</evidence>
<dbReference type="GO" id="GO:0005524">
    <property type="term" value="F:ATP binding"/>
    <property type="evidence" value="ECO:0007669"/>
    <property type="project" value="UniProtKB-KW"/>
</dbReference>
<name>A0A1B7VRQ1_APHFL</name>
<sequence length="418" mass="48032">MRIKQLKMQSFRGIGDLTIDFDEKEPTVFIGINGVGKSSILDCLAILLSRFSSAIQHSTASGRLFTEEDIKNDKHETHNEIITDFESQEFTWSLTKVKKGRIKDTSTNLSEINKITENIKHQLSLSKEYNLPVILYYSTNRAVLDIPLKIKKQHSFEQIDTYENAISGTGSDFRIFFEWFRKQEDLENELRLENSPNYQDKQLEAVRQAISSLIPNFNKLRVRRSPLRMTLQKNGEELIVNQLSDGEKCLLAMVGDLARRLAIVNPGLKNPLDGFGVVLIDEIELHLHPKWQREIIPALTRTFPHCQFIVTTHSPQVISQIKPQGIYILEKTNDGIIAKRPESSYGRDSNQILEDLMDVPERPQEIKQDLLKLFRLIDEGNLEAAKELRKELAEIIGEDEAQFVKADILIRRKGLLRK</sequence>
<dbReference type="EMBL" id="LJOY01000055">
    <property type="protein sequence ID" value="OBQ23623.1"/>
    <property type="molecule type" value="Genomic_DNA"/>
</dbReference>
<dbReference type="PANTHER" id="PTHR32182">
    <property type="entry name" value="DNA REPLICATION AND REPAIR PROTEIN RECF"/>
    <property type="match status" value="1"/>
</dbReference>
<dbReference type="AlphaFoldDB" id="A0A1B7VRQ1"/>
<evidence type="ECO:0000313" key="2">
    <source>
        <dbReference type="EMBL" id="OBQ23623.1"/>
    </source>
</evidence>
<dbReference type="InterPro" id="IPR027417">
    <property type="entry name" value="P-loop_NTPase"/>
</dbReference>
<dbReference type="PATRIC" id="fig|1710894.3.peg.1326"/>
<dbReference type="Pfam" id="PF13175">
    <property type="entry name" value="AAA_15"/>
    <property type="match status" value="1"/>
</dbReference>
<dbReference type="GO" id="GO:0016887">
    <property type="term" value="F:ATP hydrolysis activity"/>
    <property type="evidence" value="ECO:0007669"/>
    <property type="project" value="InterPro"/>
</dbReference>
<organism evidence="2 3">
    <name type="scientific">Aphanizomenon flos-aquae LD13</name>
    <dbReference type="NCBI Taxonomy" id="1710894"/>
    <lineage>
        <taxon>Bacteria</taxon>
        <taxon>Bacillati</taxon>
        <taxon>Cyanobacteriota</taxon>
        <taxon>Cyanophyceae</taxon>
        <taxon>Nostocales</taxon>
        <taxon>Aphanizomenonaceae</taxon>
        <taxon>Aphanizomenon</taxon>
    </lineage>
</organism>
<comment type="caution">
    <text evidence="2">The sequence shown here is derived from an EMBL/GenBank/DDBJ whole genome shotgun (WGS) entry which is preliminary data.</text>
</comment>
<proteinExistence type="predicted"/>
<reference evidence="2 3" key="1">
    <citation type="submission" date="2015-09" db="EMBL/GenBank/DDBJ databases">
        <title>Whole genome shotgun sequence assembly of Aphanizomenon flos-aquae UKL13.</title>
        <authorList>
            <person name="Driscoll C."/>
        </authorList>
    </citation>
    <scope>NUCLEOTIDE SEQUENCE [LARGE SCALE GENOMIC DNA]</scope>
    <source>
        <strain evidence="2">MDT13</strain>
    </source>
</reference>
<dbReference type="PANTHER" id="PTHR32182:SF23">
    <property type="entry name" value="ATP BINDING PROTEIN"/>
    <property type="match status" value="1"/>
</dbReference>
<protein>
    <submittedName>
        <fullName evidence="2">ATP-binding protein</fullName>
    </submittedName>
</protein>
<accession>A0A1B7VRQ1</accession>
<dbReference type="GO" id="GO:0000731">
    <property type="term" value="P:DNA synthesis involved in DNA repair"/>
    <property type="evidence" value="ECO:0007669"/>
    <property type="project" value="TreeGrafter"/>
</dbReference>
<dbReference type="Gene3D" id="3.40.50.300">
    <property type="entry name" value="P-loop containing nucleotide triphosphate hydrolases"/>
    <property type="match status" value="1"/>
</dbReference>
<feature type="domain" description="AAA+ ATPase" evidence="1">
    <location>
        <begin position="23"/>
        <end position="342"/>
    </location>
</feature>
<dbReference type="Proteomes" id="UP000092382">
    <property type="component" value="Unassembled WGS sequence"/>
</dbReference>
<dbReference type="SMART" id="SM00382">
    <property type="entry name" value="AAA"/>
    <property type="match status" value="1"/>
</dbReference>